<dbReference type="EMBL" id="JAELUP010000027">
    <property type="protein sequence ID" value="MBJ6361427.1"/>
    <property type="molecule type" value="Genomic_DNA"/>
</dbReference>
<evidence type="ECO:0000313" key="2">
    <source>
        <dbReference type="EMBL" id="MBJ6361427.1"/>
    </source>
</evidence>
<evidence type="ECO:0000313" key="3">
    <source>
        <dbReference type="Proteomes" id="UP000640274"/>
    </source>
</evidence>
<dbReference type="Proteomes" id="UP000640274">
    <property type="component" value="Unassembled WGS sequence"/>
</dbReference>
<evidence type="ECO:0000256" key="1">
    <source>
        <dbReference type="SAM" id="Phobius"/>
    </source>
</evidence>
<dbReference type="RefSeq" id="WP_199018975.1">
    <property type="nucleotide sequence ID" value="NZ_JAELUP010000027.1"/>
</dbReference>
<keyword evidence="3" id="KW-1185">Reference proteome</keyword>
<protein>
    <submittedName>
        <fullName evidence="2">Pilus assembly protein</fullName>
    </submittedName>
</protein>
<name>A0A934IY75_9BACL</name>
<keyword evidence="1" id="KW-0472">Membrane</keyword>
<sequence>MKRLRRLLRAENGSFTVEASMVFPLILVITVTSLFVSIYIYQNVIVYFTASKAAERTAFVWDNSYRSPATGLAPHGKYDSLYWRVKDDEMIESLFGIQRSDGQRGSHIALPAGTGLENSSSLVQRKLGNAANWVSGAYKGKVGLERSLWKKEVAVQLIHPVRISPLEWLLNNPEPHGRASSTITDPVEFIRSVDLVRYYADKFTSGSKDRDEAAAILSRRSSMQGGG</sequence>
<feature type="transmembrane region" description="Helical" evidence="1">
    <location>
        <begin position="21"/>
        <end position="41"/>
    </location>
</feature>
<keyword evidence="1" id="KW-0812">Transmembrane</keyword>
<organism evidence="2 3">
    <name type="scientific">Paenibacillus roseus</name>
    <dbReference type="NCBI Taxonomy" id="2798579"/>
    <lineage>
        <taxon>Bacteria</taxon>
        <taxon>Bacillati</taxon>
        <taxon>Bacillota</taxon>
        <taxon>Bacilli</taxon>
        <taxon>Bacillales</taxon>
        <taxon>Paenibacillaceae</taxon>
        <taxon>Paenibacillus</taxon>
    </lineage>
</organism>
<reference evidence="2" key="1">
    <citation type="submission" date="2020-12" db="EMBL/GenBank/DDBJ databases">
        <authorList>
            <person name="Huq M.A."/>
        </authorList>
    </citation>
    <scope>NUCLEOTIDE SEQUENCE</scope>
    <source>
        <strain evidence="2">MAHUQ-46</strain>
    </source>
</reference>
<comment type="caution">
    <text evidence="2">The sequence shown here is derived from an EMBL/GenBank/DDBJ whole genome shotgun (WGS) entry which is preliminary data.</text>
</comment>
<accession>A0A934IY75</accession>
<proteinExistence type="predicted"/>
<keyword evidence="1" id="KW-1133">Transmembrane helix</keyword>
<gene>
    <name evidence="2" type="ORF">JFN88_08930</name>
</gene>
<dbReference type="AlphaFoldDB" id="A0A934IY75"/>